<keyword evidence="1" id="KW-1015">Disulfide bond</keyword>
<accession>A0AA35T8Z6</accession>
<keyword evidence="3" id="KW-0732">Signal</keyword>
<feature type="chain" id="PRO_5041330621" description="SRCR domain-containing protein" evidence="3">
    <location>
        <begin position="26"/>
        <end position="181"/>
    </location>
</feature>
<feature type="non-terminal residue" evidence="5">
    <location>
        <position position="181"/>
    </location>
</feature>
<reference evidence="5" key="1">
    <citation type="submission" date="2023-03" db="EMBL/GenBank/DDBJ databases">
        <authorList>
            <person name="Steffen K."/>
            <person name="Cardenas P."/>
        </authorList>
    </citation>
    <scope>NUCLEOTIDE SEQUENCE</scope>
</reference>
<dbReference type="GO" id="GO:0016020">
    <property type="term" value="C:membrane"/>
    <property type="evidence" value="ECO:0007669"/>
    <property type="project" value="InterPro"/>
</dbReference>
<protein>
    <recommendedName>
        <fullName evidence="4">SRCR domain-containing protein</fullName>
    </recommendedName>
</protein>
<evidence type="ECO:0000313" key="5">
    <source>
        <dbReference type="EMBL" id="CAI8042546.1"/>
    </source>
</evidence>
<comment type="caution">
    <text evidence="5">The sequence shown here is derived from an EMBL/GenBank/DDBJ whole genome shotgun (WGS) entry which is preliminary data.</text>
</comment>
<evidence type="ECO:0000313" key="6">
    <source>
        <dbReference type="Proteomes" id="UP001174909"/>
    </source>
</evidence>
<name>A0AA35T8Z6_GEOBA</name>
<keyword evidence="6" id="KW-1185">Reference proteome</keyword>
<evidence type="ECO:0000256" key="1">
    <source>
        <dbReference type="ARBA" id="ARBA00023157"/>
    </source>
</evidence>
<sequence length="181" mass="19962">MEYTLLKLTTSFFFLLGTALRPGECGVGEIRLVGVNASQGQGELQYLYEDGEWASVCSGAVGVLDAQIACQYLGFPLLQRIGKVAEPAEAKSRGSITEFLCLYGLQQPQLSEALATVPTEYCSYSAFWDTPCNNTVYLECQNASIEDNALLVFIDKHRFWVIAPGKPLLTFCNSLQFYCDP</sequence>
<comment type="caution">
    <text evidence="2">Lacks conserved residue(s) required for the propagation of feature annotation.</text>
</comment>
<evidence type="ECO:0000259" key="4">
    <source>
        <dbReference type="PROSITE" id="PS50287"/>
    </source>
</evidence>
<gene>
    <name evidence="5" type="ORF">GBAR_LOCUS23601</name>
</gene>
<dbReference type="SUPFAM" id="SSF56487">
    <property type="entry name" value="SRCR-like"/>
    <property type="match status" value="1"/>
</dbReference>
<dbReference type="EMBL" id="CASHTH010003272">
    <property type="protein sequence ID" value="CAI8042546.1"/>
    <property type="molecule type" value="Genomic_DNA"/>
</dbReference>
<dbReference type="PROSITE" id="PS50287">
    <property type="entry name" value="SRCR_2"/>
    <property type="match status" value="1"/>
</dbReference>
<evidence type="ECO:0000256" key="2">
    <source>
        <dbReference type="PROSITE-ProRule" id="PRU00196"/>
    </source>
</evidence>
<dbReference type="InterPro" id="IPR001190">
    <property type="entry name" value="SRCR"/>
</dbReference>
<dbReference type="InterPro" id="IPR036772">
    <property type="entry name" value="SRCR-like_dom_sf"/>
</dbReference>
<dbReference type="AlphaFoldDB" id="A0AA35T8Z6"/>
<feature type="signal peptide" evidence="3">
    <location>
        <begin position="1"/>
        <end position="25"/>
    </location>
</feature>
<organism evidence="5 6">
    <name type="scientific">Geodia barretti</name>
    <name type="common">Barrett's horny sponge</name>
    <dbReference type="NCBI Taxonomy" id="519541"/>
    <lineage>
        <taxon>Eukaryota</taxon>
        <taxon>Metazoa</taxon>
        <taxon>Porifera</taxon>
        <taxon>Demospongiae</taxon>
        <taxon>Heteroscleromorpha</taxon>
        <taxon>Tetractinellida</taxon>
        <taxon>Astrophorina</taxon>
        <taxon>Geodiidae</taxon>
        <taxon>Geodia</taxon>
    </lineage>
</organism>
<dbReference type="Gene3D" id="3.10.250.10">
    <property type="entry name" value="SRCR-like domain"/>
    <property type="match status" value="1"/>
</dbReference>
<proteinExistence type="predicted"/>
<dbReference type="Proteomes" id="UP001174909">
    <property type="component" value="Unassembled WGS sequence"/>
</dbReference>
<evidence type="ECO:0000256" key="3">
    <source>
        <dbReference type="SAM" id="SignalP"/>
    </source>
</evidence>
<feature type="domain" description="SRCR" evidence="4">
    <location>
        <begin position="30"/>
        <end position="75"/>
    </location>
</feature>